<dbReference type="EMBL" id="CP000555">
    <property type="protein sequence ID" value="ABM94484.1"/>
    <property type="molecule type" value="Genomic_DNA"/>
</dbReference>
<dbReference type="eggNOG" id="ENOG50332EI">
    <property type="taxonomic scope" value="Bacteria"/>
</dbReference>
<gene>
    <name evidence="2" type="ordered locus">Mpe_A1522</name>
</gene>
<keyword evidence="1" id="KW-0812">Transmembrane</keyword>
<evidence type="ECO:0008006" key="4">
    <source>
        <dbReference type="Google" id="ProtNLM"/>
    </source>
</evidence>
<feature type="transmembrane region" description="Helical" evidence="1">
    <location>
        <begin position="66"/>
        <end position="83"/>
    </location>
</feature>
<evidence type="ECO:0000313" key="3">
    <source>
        <dbReference type="Proteomes" id="UP000000366"/>
    </source>
</evidence>
<evidence type="ECO:0000313" key="2">
    <source>
        <dbReference type="EMBL" id="ABM94484.1"/>
    </source>
</evidence>
<keyword evidence="3" id="KW-1185">Reference proteome</keyword>
<dbReference type="HOGENOM" id="CLU_179105_0_0_4"/>
<proteinExistence type="predicted"/>
<keyword evidence="1" id="KW-0472">Membrane</keyword>
<dbReference type="STRING" id="420662.Mpe_A1522"/>
<dbReference type="AlphaFoldDB" id="A2SFZ5"/>
<dbReference type="RefSeq" id="WP_011829121.1">
    <property type="nucleotide sequence ID" value="NC_008825.1"/>
</dbReference>
<dbReference type="KEGG" id="mpt:Mpe_A1522"/>
<protein>
    <recommendedName>
        <fullName evidence="4">YggT family protein</fullName>
    </recommendedName>
</protein>
<dbReference type="Proteomes" id="UP000000366">
    <property type="component" value="Chromosome"/>
</dbReference>
<sequence length="99" mass="11057">MLLFIASIKLIAEIALCALAGRWLLGVLAGAKREQNFFYQLLNGLTRPFTTAFRAITPKLVIDRHIPLLTFIALAWIWVFMVIEKVSLCRAAPGQGLCQ</sequence>
<accession>A2SFZ5</accession>
<evidence type="ECO:0000256" key="1">
    <source>
        <dbReference type="SAM" id="Phobius"/>
    </source>
</evidence>
<name>A2SFZ5_METPP</name>
<keyword evidence="1" id="KW-1133">Transmembrane helix</keyword>
<organism evidence="2 3">
    <name type="scientific">Methylibium petroleiphilum (strain ATCC BAA-1232 / LMG 22953 / PM1)</name>
    <dbReference type="NCBI Taxonomy" id="420662"/>
    <lineage>
        <taxon>Bacteria</taxon>
        <taxon>Pseudomonadati</taxon>
        <taxon>Pseudomonadota</taxon>
        <taxon>Betaproteobacteria</taxon>
        <taxon>Burkholderiales</taxon>
        <taxon>Sphaerotilaceae</taxon>
        <taxon>Methylibium</taxon>
    </lineage>
</organism>
<reference evidence="2 3" key="1">
    <citation type="journal article" date="2007" name="J. Bacteriol.">
        <title>Whole-genome analysis of the methyl tert-butyl ether-degrading beta-proteobacterium Methylibium petroleiphilum PM1.</title>
        <authorList>
            <person name="Kane S.R."/>
            <person name="Chakicherla A.Y."/>
            <person name="Chain P.S.G."/>
            <person name="Schmidt R."/>
            <person name="Shin M.W."/>
            <person name="Legler T.C."/>
            <person name="Scow K.M."/>
            <person name="Larimer F.W."/>
            <person name="Lucas S.M."/>
            <person name="Richardson P.M."/>
            <person name="Hristova K.R."/>
        </authorList>
    </citation>
    <scope>NUCLEOTIDE SEQUENCE [LARGE SCALE GENOMIC DNA]</scope>
    <source>
        <strain evidence="3">ATCC BAA-1232 / LMG 22953 / PM1</strain>
    </source>
</reference>